<dbReference type="PANTHER" id="PTHR13261:SF0">
    <property type="entry name" value="BRCA2 AND CDKN1A-INTERACTING PROTEIN"/>
    <property type="match status" value="1"/>
</dbReference>
<evidence type="ECO:0000256" key="1">
    <source>
        <dbReference type="ARBA" id="ARBA00006781"/>
    </source>
</evidence>
<name>A0A2P2JA35_RHIMU</name>
<protein>
    <submittedName>
        <fullName evidence="2">Protein BCCIP homolog</fullName>
    </submittedName>
</protein>
<dbReference type="EMBL" id="GGEC01009774">
    <property type="protein sequence ID" value="MBW90257.1"/>
    <property type="molecule type" value="Transcribed_RNA"/>
</dbReference>
<organism evidence="2">
    <name type="scientific">Rhizophora mucronata</name>
    <name type="common">Asiatic mangrove</name>
    <dbReference type="NCBI Taxonomy" id="61149"/>
    <lineage>
        <taxon>Eukaryota</taxon>
        <taxon>Viridiplantae</taxon>
        <taxon>Streptophyta</taxon>
        <taxon>Embryophyta</taxon>
        <taxon>Tracheophyta</taxon>
        <taxon>Spermatophyta</taxon>
        <taxon>Magnoliopsida</taxon>
        <taxon>eudicotyledons</taxon>
        <taxon>Gunneridae</taxon>
        <taxon>Pentapetalae</taxon>
        <taxon>rosids</taxon>
        <taxon>fabids</taxon>
        <taxon>Malpighiales</taxon>
        <taxon>Rhizophoraceae</taxon>
        <taxon>Rhizophora</taxon>
    </lineage>
</organism>
<evidence type="ECO:0000313" key="2">
    <source>
        <dbReference type="EMBL" id="MBW90257.1"/>
    </source>
</evidence>
<accession>A0A2P2JA35</accession>
<dbReference type="GO" id="GO:0005634">
    <property type="term" value="C:nucleus"/>
    <property type="evidence" value="ECO:0007669"/>
    <property type="project" value="TreeGrafter"/>
</dbReference>
<dbReference type="Pfam" id="PF13862">
    <property type="entry name" value="BCCIP"/>
    <property type="match status" value="1"/>
</dbReference>
<comment type="similarity">
    <text evidence="1">Belongs to the BCP1 family.</text>
</comment>
<dbReference type="AlphaFoldDB" id="A0A2P2JA35"/>
<dbReference type="PANTHER" id="PTHR13261">
    <property type="entry name" value="BRCA2 AND CDKN1A INTERACTING PROTEIN"/>
    <property type="match status" value="1"/>
</dbReference>
<reference evidence="2" key="1">
    <citation type="submission" date="2018-02" db="EMBL/GenBank/DDBJ databases">
        <title>Rhizophora mucronata_Transcriptome.</title>
        <authorList>
            <person name="Meera S.P."/>
            <person name="Sreeshan A."/>
            <person name="Augustine A."/>
        </authorList>
    </citation>
    <scope>NUCLEOTIDE SEQUENCE</scope>
    <source>
        <tissue evidence="2">Leaf</tissue>
    </source>
</reference>
<proteinExistence type="inferred from homology"/>
<sequence length="337" mass="38783">MPRRPAPWRRRRSLRFQPVTFSRFSRSVALVSSAYMSKRQVLDAKLRELLPTSSSGNGFRKQNVEEKIEQVESSEEEELEGVVQADFAFFDPKLDDFQGVKVLLQTYLDNEQWDLSGFVDLILGQTTVGTVVKVEDEEDEGLFSVVTALNLGRYKDHKCITEVKKFLLKVCLEKNIIANLKLLLGDQSQNVGLLVSQRVVNLPPQLLPPLYDALFDEVLWATEDEPTEELRKSFCFESFLLVSKIYKLKNADHRKRQNGHADEDIIYVKPEDEIFHKLCSWSFIFPCHTDQVTTHGVCISGFKEFLLVTLDIFFTSLLQPEYLWPLGVSYVLFTCQN</sequence>
<dbReference type="InterPro" id="IPR025602">
    <property type="entry name" value="BCP1_family"/>
</dbReference>